<dbReference type="OrthoDB" id="6089271at2759"/>
<accession>A0A6J8EER8</accession>
<dbReference type="AlphaFoldDB" id="A0A6J8EER8"/>
<dbReference type="EMBL" id="CACVKT020008759">
    <property type="protein sequence ID" value="CAC5417541.1"/>
    <property type="molecule type" value="Genomic_DNA"/>
</dbReference>
<dbReference type="Proteomes" id="UP000507470">
    <property type="component" value="Unassembled WGS sequence"/>
</dbReference>
<evidence type="ECO:0000313" key="2">
    <source>
        <dbReference type="Proteomes" id="UP000507470"/>
    </source>
</evidence>
<organism evidence="1 2">
    <name type="scientific">Mytilus coruscus</name>
    <name type="common">Sea mussel</name>
    <dbReference type="NCBI Taxonomy" id="42192"/>
    <lineage>
        <taxon>Eukaryota</taxon>
        <taxon>Metazoa</taxon>
        <taxon>Spiralia</taxon>
        <taxon>Lophotrochozoa</taxon>
        <taxon>Mollusca</taxon>
        <taxon>Bivalvia</taxon>
        <taxon>Autobranchia</taxon>
        <taxon>Pteriomorphia</taxon>
        <taxon>Mytilida</taxon>
        <taxon>Mytiloidea</taxon>
        <taxon>Mytilidae</taxon>
        <taxon>Mytilinae</taxon>
        <taxon>Mytilus</taxon>
    </lineage>
</organism>
<keyword evidence="2" id="KW-1185">Reference proteome</keyword>
<proteinExistence type="predicted"/>
<sequence>MQRTFGWKNRRLRLYRNIREFQLDTSGSQTLVICFSKNAFVMQVRQLNCSEDICFSCVKDILIDLVNSIKQRYGINITYRINFKCSEGIYKSGRISLETVMETSEYRCKEHHNTMHSSKEVYSSWLTVYAATAKICPCTSAMVALKFCVKTVPENTRTRTEKRRIDLSFRPKDMCYDVDSQRIYCIDSNNSALNCIDRDGTIIFTFADPHWIKLKCLTIDTEGNVLVLRVNTQRDCNLGCVI</sequence>
<dbReference type="SUPFAM" id="SSF101898">
    <property type="entry name" value="NHL repeat"/>
    <property type="match status" value="1"/>
</dbReference>
<name>A0A6J8EER8_MYTCO</name>
<protein>
    <submittedName>
        <fullName evidence="1">Uncharacterized protein</fullName>
    </submittedName>
</protein>
<evidence type="ECO:0000313" key="1">
    <source>
        <dbReference type="EMBL" id="CAC5417541.1"/>
    </source>
</evidence>
<dbReference type="InterPro" id="IPR011042">
    <property type="entry name" value="6-blade_b-propeller_TolB-like"/>
</dbReference>
<dbReference type="Gene3D" id="2.120.10.30">
    <property type="entry name" value="TolB, C-terminal domain"/>
    <property type="match status" value="1"/>
</dbReference>
<reference evidence="1 2" key="1">
    <citation type="submission" date="2020-06" db="EMBL/GenBank/DDBJ databases">
        <authorList>
            <person name="Li R."/>
            <person name="Bekaert M."/>
        </authorList>
    </citation>
    <scope>NUCLEOTIDE SEQUENCE [LARGE SCALE GENOMIC DNA]</scope>
    <source>
        <strain evidence="2">wild</strain>
    </source>
</reference>
<gene>
    <name evidence="1" type="ORF">MCOR_50035</name>
</gene>